<dbReference type="Proteomes" id="UP000253664">
    <property type="component" value="Unassembled WGS sequence"/>
</dbReference>
<keyword evidence="4" id="KW-1185">Reference proteome</keyword>
<dbReference type="OrthoDB" id="4928101at2759"/>
<evidence type="ECO:0000313" key="3">
    <source>
        <dbReference type="EMBL" id="RCI14115.1"/>
    </source>
</evidence>
<comment type="subcellular location">
    <subcellularLocation>
        <location evidence="1">Mitochondrion</location>
    </subcellularLocation>
</comment>
<keyword evidence="2" id="KW-0496">Mitochondrion</keyword>
<dbReference type="InterPro" id="IPR032567">
    <property type="entry name" value="RTL1-rel"/>
</dbReference>
<name>A0A367LI68_9HYPO</name>
<dbReference type="GO" id="GO:0005739">
    <property type="term" value="C:mitochondrion"/>
    <property type="evidence" value="ECO:0007669"/>
    <property type="project" value="UniProtKB-SubCell"/>
</dbReference>
<protein>
    <recommendedName>
        <fullName evidence="5">Reverse transcriptase domain-containing protein</fullName>
    </recommendedName>
</protein>
<dbReference type="Gene3D" id="3.10.10.10">
    <property type="entry name" value="HIV Type 1 Reverse Transcriptase, subunit A, domain 1"/>
    <property type="match status" value="1"/>
</dbReference>
<comment type="caution">
    <text evidence="3">The sequence shown here is derived from an EMBL/GenBank/DDBJ whole genome shotgun (WGS) entry which is preliminary data.</text>
</comment>
<proteinExistence type="predicted"/>
<dbReference type="AlphaFoldDB" id="A0A367LI68"/>
<evidence type="ECO:0008006" key="5">
    <source>
        <dbReference type="Google" id="ProtNLM"/>
    </source>
</evidence>
<evidence type="ECO:0000256" key="2">
    <source>
        <dbReference type="ARBA" id="ARBA00023128"/>
    </source>
</evidence>
<evidence type="ECO:0000313" key="4">
    <source>
        <dbReference type="Proteomes" id="UP000253664"/>
    </source>
</evidence>
<gene>
    <name evidence="3" type="ORF">L249_7919</name>
</gene>
<sequence length="112" mass="12403">MSREELLVLKKTLRDLLTKGFIRPSSSPASAPVLFARKPGSGLRFCTDYRALNAITFTKLDIVQAFYKSAKSSNASRNTAFTFANFYRMFISDYASVVAPLTDLTGSSQLFS</sequence>
<organism evidence="3 4">
    <name type="scientific">Ophiocordyceps polyrhachis-furcata BCC 54312</name>
    <dbReference type="NCBI Taxonomy" id="1330021"/>
    <lineage>
        <taxon>Eukaryota</taxon>
        <taxon>Fungi</taxon>
        <taxon>Dikarya</taxon>
        <taxon>Ascomycota</taxon>
        <taxon>Pezizomycotina</taxon>
        <taxon>Sordariomycetes</taxon>
        <taxon>Hypocreomycetidae</taxon>
        <taxon>Hypocreales</taxon>
        <taxon>Ophiocordycipitaceae</taxon>
        <taxon>Ophiocordyceps</taxon>
    </lineage>
</organism>
<dbReference type="PANTHER" id="PTHR15503:SF29">
    <property type="entry name" value="CCHC-TYPE DOMAIN-CONTAINING PROTEIN-RELATED"/>
    <property type="match status" value="1"/>
</dbReference>
<reference evidence="3 4" key="1">
    <citation type="journal article" date="2015" name="BMC Genomics">
        <title>Insights from the genome of Ophiocordyceps polyrhachis-furcata to pathogenicity and host specificity in insect fungi.</title>
        <authorList>
            <person name="Wichadakul D."/>
            <person name="Kobmoo N."/>
            <person name="Ingsriswang S."/>
            <person name="Tangphatsornruang S."/>
            <person name="Chantasingh D."/>
            <person name="Luangsa-ard J.J."/>
            <person name="Eurwilaichitr L."/>
        </authorList>
    </citation>
    <scope>NUCLEOTIDE SEQUENCE [LARGE SCALE GENOMIC DNA]</scope>
    <source>
        <strain evidence="3 4">BCC 54312</strain>
    </source>
</reference>
<dbReference type="InterPro" id="IPR043502">
    <property type="entry name" value="DNA/RNA_pol_sf"/>
</dbReference>
<accession>A0A367LI68</accession>
<dbReference type="SUPFAM" id="SSF56672">
    <property type="entry name" value="DNA/RNA polymerases"/>
    <property type="match status" value="1"/>
</dbReference>
<dbReference type="PANTHER" id="PTHR15503">
    <property type="entry name" value="LDOC1 RELATED"/>
    <property type="match status" value="1"/>
</dbReference>
<dbReference type="STRING" id="1330021.A0A367LI68"/>
<evidence type="ECO:0000256" key="1">
    <source>
        <dbReference type="ARBA" id="ARBA00004173"/>
    </source>
</evidence>
<dbReference type="EMBL" id="LKCN02000005">
    <property type="protein sequence ID" value="RCI14115.1"/>
    <property type="molecule type" value="Genomic_DNA"/>
</dbReference>